<evidence type="ECO:0000313" key="1">
    <source>
        <dbReference type="EMBL" id="TCL32208.1"/>
    </source>
</evidence>
<dbReference type="Proteomes" id="UP000295063">
    <property type="component" value="Unassembled WGS sequence"/>
</dbReference>
<sequence>MDISYSLLDKLFGQEASFDDEAEMTEQHWYYAFSFFQAERLTQTEVLMLLARADILPYDVSTVIDLKRYITRIGTAKTLCECVYLINSARQAECFIELLDRVGYQKSCLTSKLLAAFFILIRCIFALLA</sequence>
<protein>
    <submittedName>
        <fullName evidence="1">Uncharacterized protein</fullName>
    </submittedName>
</protein>
<name>A0A4R1PP72_9FIRM</name>
<organism evidence="1 2">
    <name type="scientific">Anaerospora hongkongensis</name>
    <dbReference type="NCBI Taxonomy" id="244830"/>
    <lineage>
        <taxon>Bacteria</taxon>
        <taxon>Bacillati</taxon>
        <taxon>Bacillota</taxon>
        <taxon>Negativicutes</taxon>
        <taxon>Selenomonadales</taxon>
        <taxon>Sporomusaceae</taxon>
        <taxon>Anaerospora</taxon>
    </lineage>
</organism>
<dbReference type="AlphaFoldDB" id="A0A4R1PP72"/>
<reference evidence="1 2" key="1">
    <citation type="submission" date="2019-03" db="EMBL/GenBank/DDBJ databases">
        <title>Genomic Encyclopedia of Type Strains, Phase IV (KMG-IV): sequencing the most valuable type-strain genomes for metagenomic binning, comparative biology and taxonomic classification.</title>
        <authorList>
            <person name="Goeker M."/>
        </authorList>
    </citation>
    <scope>NUCLEOTIDE SEQUENCE [LARGE SCALE GENOMIC DNA]</scope>
    <source>
        <strain evidence="1 2">DSM 15969</strain>
    </source>
</reference>
<evidence type="ECO:0000313" key="2">
    <source>
        <dbReference type="Proteomes" id="UP000295063"/>
    </source>
</evidence>
<dbReference type="EMBL" id="SLUI01000023">
    <property type="protein sequence ID" value="TCL32208.1"/>
    <property type="molecule type" value="Genomic_DNA"/>
</dbReference>
<proteinExistence type="predicted"/>
<gene>
    <name evidence="1" type="ORF">EV210_12328</name>
</gene>
<keyword evidence="2" id="KW-1185">Reference proteome</keyword>
<accession>A0A4R1PP72</accession>
<comment type="caution">
    <text evidence="1">The sequence shown here is derived from an EMBL/GenBank/DDBJ whole genome shotgun (WGS) entry which is preliminary data.</text>
</comment>
<dbReference type="RefSeq" id="WP_132083524.1">
    <property type="nucleotide sequence ID" value="NZ_SLUI01000023.1"/>
</dbReference>